<evidence type="ECO:0000313" key="2">
    <source>
        <dbReference type="Proteomes" id="UP000440498"/>
    </source>
</evidence>
<dbReference type="RefSeq" id="WP_152837876.1">
    <property type="nucleotide sequence ID" value="NZ_WHUG01000003.1"/>
</dbReference>
<sequence length="99" mass="11274">MRFNFDFNDSKYLAEVFIEPKTESATVKISEKNRSTGVADTIGAYLLNTVPPDEMETEKMQRRIAQQAIERFAGGSPKNFHFNFDLTKHDEPMNLDLAG</sequence>
<evidence type="ECO:0000313" key="1">
    <source>
        <dbReference type="EMBL" id="MQA38519.1"/>
    </source>
</evidence>
<reference evidence="1 2" key="1">
    <citation type="submission" date="2019-10" db="EMBL/GenBank/DDBJ databases">
        <title>Two novel species isolated from a subtropical stream in China.</title>
        <authorList>
            <person name="Lu H."/>
        </authorList>
    </citation>
    <scope>NUCLEOTIDE SEQUENCE [LARGE SCALE GENOMIC DNA]</scope>
    <source>
        <strain evidence="1 2">FT29W</strain>
    </source>
</reference>
<comment type="caution">
    <text evidence="1">The sequence shown here is derived from an EMBL/GenBank/DDBJ whole genome shotgun (WGS) entry which is preliminary data.</text>
</comment>
<proteinExistence type="predicted"/>
<protein>
    <submittedName>
        <fullName evidence="1">Uncharacterized protein</fullName>
    </submittedName>
</protein>
<keyword evidence="2" id="KW-1185">Reference proteome</keyword>
<name>A0A6A7N0G1_9BURK</name>
<dbReference type="Proteomes" id="UP000440498">
    <property type="component" value="Unassembled WGS sequence"/>
</dbReference>
<dbReference type="EMBL" id="WHUG01000003">
    <property type="protein sequence ID" value="MQA38519.1"/>
    <property type="molecule type" value="Genomic_DNA"/>
</dbReference>
<dbReference type="AlphaFoldDB" id="A0A6A7N0G1"/>
<organism evidence="1 2">
    <name type="scientific">Rugamonas aquatica</name>
    <dbReference type="NCBI Taxonomy" id="2743357"/>
    <lineage>
        <taxon>Bacteria</taxon>
        <taxon>Pseudomonadati</taxon>
        <taxon>Pseudomonadota</taxon>
        <taxon>Betaproteobacteria</taxon>
        <taxon>Burkholderiales</taxon>
        <taxon>Oxalobacteraceae</taxon>
        <taxon>Telluria group</taxon>
        <taxon>Rugamonas</taxon>
    </lineage>
</organism>
<accession>A0A6A7N0G1</accession>
<gene>
    <name evidence="1" type="ORF">GEV02_10190</name>
</gene>